<protein>
    <submittedName>
        <fullName evidence="1">Uncharacterized protein</fullName>
    </submittedName>
</protein>
<reference evidence="1 2" key="1">
    <citation type="submission" date="2019-07" db="EMBL/GenBank/DDBJ databases">
        <title>Whole genome shotgun sequence of Pseudonocardia sulfidoxydans NBRC 16205.</title>
        <authorList>
            <person name="Hosoyama A."/>
            <person name="Uohara A."/>
            <person name="Ohji S."/>
            <person name="Ichikawa N."/>
        </authorList>
    </citation>
    <scope>NUCLEOTIDE SEQUENCE [LARGE SCALE GENOMIC DNA]</scope>
    <source>
        <strain evidence="1 2">NBRC 16205</strain>
    </source>
</reference>
<name>A0A511DRN3_9PSEU</name>
<evidence type="ECO:0000313" key="1">
    <source>
        <dbReference type="EMBL" id="GEL26967.1"/>
    </source>
</evidence>
<evidence type="ECO:0000313" key="2">
    <source>
        <dbReference type="Proteomes" id="UP000321685"/>
    </source>
</evidence>
<dbReference type="RefSeq" id="WP_147115843.1">
    <property type="nucleotide sequence ID" value="NZ_BJVJ01000128.1"/>
</dbReference>
<sequence length="69" mass="7530">MEQLERIVRAVEMRNPDAARAASAMNLVESERWLREVVQAEVTSGVELGAIAAGLVDPTVAIRREQDPG</sequence>
<dbReference type="EMBL" id="BJVJ01000128">
    <property type="protein sequence ID" value="GEL26967.1"/>
    <property type="molecule type" value="Genomic_DNA"/>
</dbReference>
<proteinExistence type="predicted"/>
<gene>
    <name evidence="1" type="ORF">PSU4_59210</name>
</gene>
<dbReference type="Proteomes" id="UP000321685">
    <property type="component" value="Unassembled WGS sequence"/>
</dbReference>
<accession>A0A511DRN3</accession>
<dbReference type="AlphaFoldDB" id="A0A511DRN3"/>
<comment type="caution">
    <text evidence="1">The sequence shown here is derived from an EMBL/GenBank/DDBJ whole genome shotgun (WGS) entry which is preliminary data.</text>
</comment>
<keyword evidence="2" id="KW-1185">Reference proteome</keyword>
<organism evidence="1 2">
    <name type="scientific">Pseudonocardia sulfidoxydans NBRC 16205</name>
    <dbReference type="NCBI Taxonomy" id="1223511"/>
    <lineage>
        <taxon>Bacteria</taxon>
        <taxon>Bacillati</taxon>
        <taxon>Actinomycetota</taxon>
        <taxon>Actinomycetes</taxon>
        <taxon>Pseudonocardiales</taxon>
        <taxon>Pseudonocardiaceae</taxon>
        <taxon>Pseudonocardia</taxon>
    </lineage>
</organism>